<gene>
    <name evidence="2" type="ORF">TRFO_40740</name>
</gene>
<reference evidence="2" key="1">
    <citation type="submission" date="2016-10" db="EMBL/GenBank/DDBJ databases">
        <authorList>
            <person name="Benchimol M."/>
            <person name="Almeida L.G."/>
            <person name="Vasconcelos A.T."/>
            <person name="Perreira-Neves A."/>
            <person name="Rosa I.A."/>
            <person name="Tasca T."/>
            <person name="Bogo M.R."/>
            <person name="de Souza W."/>
        </authorList>
    </citation>
    <scope>NUCLEOTIDE SEQUENCE [LARGE SCALE GENOMIC DNA]</scope>
    <source>
        <strain evidence="2">K</strain>
    </source>
</reference>
<comment type="caution">
    <text evidence="2">The sequence shown here is derived from an EMBL/GenBank/DDBJ whole genome shotgun (WGS) entry which is preliminary data.</text>
</comment>
<sequence>MKIDILNCFNSLIIEFSWIETNHFIYRMQLEQDESCKSLYSLKQDPLNFAIDMNCDFDFDEVEFDEFCLFSSISESEQVEAPETSNPMNRNLPEENHPKENAQVIEPTKEDVQKSFSYAKKQLQKSENEENCGNDTHTKSKEFLKSNKKINHYEKNRMQKVLHKLSNFDITATEPYHWMMSQFGCLIKHKKFNMIFSTLKDLLPKKYRPSRDVNRNEVVRIKWLCDIWHVYEVRVLVQDIILNVIDV</sequence>
<feature type="region of interest" description="Disordered" evidence="1">
    <location>
        <begin position="120"/>
        <end position="139"/>
    </location>
</feature>
<feature type="region of interest" description="Disordered" evidence="1">
    <location>
        <begin position="78"/>
        <end position="105"/>
    </location>
</feature>
<dbReference type="GeneID" id="94848087"/>
<dbReference type="AlphaFoldDB" id="A0A1J4J460"/>
<dbReference type="Proteomes" id="UP000179807">
    <property type="component" value="Unassembled WGS sequence"/>
</dbReference>
<evidence type="ECO:0000313" key="2">
    <source>
        <dbReference type="EMBL" id="OHS92927.1"/>
    </source>
</evidence>
<organism evidence="2 3">
    <name type="scientific">Tritrichomonas foetus</name>
    <dbReference type="NCBI Taxonomy" id="1144522"/>
    <lineage>
        <taxon>Eukaryota</taxon>
        <taxon>Metamonada</taxon>
        <taxon>Parabasalia</taxon>
        <taxon>Tritrichomonadida</taxon>
        <taxon>Tritrichomonadidae</taxon>
        <taxon>Tritrichomonas</taxon>
    </lineage>
</organism>
<proteinExistence type="predicted"/>
<dbReference type="VEuPathDB" id="TrichDB:TRFO_40740"/>
<name>A0A1J4J460_9EUKA</name>
<evidence type="ECO:0000256" key="1">
    <source>
        <dbReference type="SAM" id="MobiDB-lite"/>
    </source>
</evidence>
<dbReference type="RefSeq" id="XP_068346064.1">
    <property type="nucleotide sequence ID" value="XM_068513383.1"/>
</dbReference>
<protein>
    <submittedName>
        <fullName evidence="2">Uncharacterized protein</fullName>
    </submittedName>
</protein>
<evidence type="ECO:0000313" key="3">
    <source>
        <dbReference type="Proteomes" id="UP000179807"/>
    </source>
</evidence>
<keyword evidence="3" id="KW-1185">Reference proteome</keyword>
<dbReference type="EMBL" id="MLAK01001451">
    <property type="protein sequence ID" value="OHS92927.1"/>
    <property type="molecule type" value="Genomic_DNA"/>
</dbReference>
<accession>A0A1J4J460</accession>